<proteinExistence type="predicted"/>
<name>A0A0F9DMH3_9ZZZZ</name>
<reference evidence="1" key="1">
    <citation type="journal article" date="2015" name="Nature">
        <title>Complex archaea that bridge the gap between prokaryotes and eukaryotes.</title>
        <authorList>
            <person name="Spang A."/>
            <person name="Saw J.H."/>
            <person name="Jorgensen S.L."/>
            <person name="Zaremba-Niedzwiedzka K."/>
            <person name="Martijn J."/>
            <person name="Lind A.E."/>
            <person name="van Eijk R."/>
            <person name="Schleper C."/>
            <person name="Guy L."/>
            <person name="Ettema T.J."/>
        </authorList>
    </citation>
    <scope>NUCLEOTIDE SEQUENCE</scope>
</reference>
<protein>
    <submittedName>
        <fullName evidence="1">Uncharacterized protein</fullName>
    </submittedName>
</protein>
<sequence length="450" mass="49780">MAGRERLPYLDIKNFQGLYTKSTPEALRAEQLRTCQNADFFEEYGALSKIRGSSRVLTNPHAEGGTDGNKITWIEFYKAPDLDGSILRHTLVANGTKLGRVENNQITQLLTGRTAGLFHSSDMLDRFMYVSNYNPDRVGEGDDLVKYDGAVMTKWGVEAPGGKETVIDEFDSAASWTSENCTLTDQANATAGHVTWDGSAVRIDHEFYTSGQFFLEKNHNHFYTQGDERANESAIRNRISFFTYLPRGTLTASLTNPTDAGFRTNGPVISVYVSPDADTTLNNSWQFDFSNGNLFEGWNKINLNFTAGPPGGGHSAAPAGQNFGHFYPEEQVVKHTKFQFYVQTNATHIRGVRLDRYEEFDEGAPVTTVSGSGSITGVYSYKVLYVSKYGQLSNVGPKSVDITAASHGQINLTRIPLSSDSQVVARRLYRTVGNGSVWLFLDEILDNVTT</sequence>
<dbReference type="EMBL" id="LAZR01028336">
    <property type="protein sequence ID" value="KKL62923.1"/>
    <property type="molecule type" value="Genomic_DNA"/>
</dbReference>
<dbReference type="AlphaFoldDB" id="A0A0F9DMH3"/>
<comment type="caution">
    <text evidence="1">The sequence shown here is derived from an EMBL/GenBank/DDBJ whole genome shotgun (WGS) entry which is preliminary data.</text>
</comment>
<accession>A0A0F9DMH3</accession>
<feature type="non-terminal residue" evidence="1">
    <location>
        <position position="450"/>
    </location>
</feature>
<gene>
    <name evidence="1" type="ORF">LCGC14_2180280</name>
</gene>
<evidence type="ECO:0000313" key="1">
    <source>
        <dbReference type="EMBL" id="KKL62923.1"/>
    </source>
</evidence>
<organism evidence="1">
    <name type="scientific">marine sediment metagenome</name>
    <dbReference type="NCBI Taxonomy" id="412755"/>
    <lineage>
        <taxon>unclassified sequences</taxon>
        <taxon>metagenomes</taxon>
        <taxon>ecological metagenomes</taxon>
    </lineage>
</organism>